<dbReference type="Gene3D" id="3.40.640.10">
    <property type="entry name" value="Type I PLP-dependent aspartate aminotransferase-like (Major domain)"/>
    <property type="match status" value="1"/>
</dbReference>
<accession>A0A915EAU7</accession>
<feature type="domain" description="SET" evidence="3">
    <location>
        <begin position="523"/>
        <end position="682"/>
    </location>
</feature>
<evidence type="ECO:0000256" key="1">
    <source>
        <dbReference type="PROSITE-ProRule" id="PRU00339"/>
    </source>
</evidence>
<dbReference type="InterPro" id="IPR015424">
    <property type="entry name" value="PyrdxlP-dep_Trfase"/>
</dbReference>
<feature type="repeat" description="TPR" evidence="1">
    <location>
        <begin position="376"/>
        <end position="409"/>
    </location>
</feature>
<dbReference type="Gene3D" id="3.90.1150.10">
    <property type="entry name" value="Aspartate Aminotransferase, domain 1"/>
    <property type="match status" value="1"/>
</dbReference>
<keyword evidence="1" id="KW-0802">TPR repeat</keyword>
<dbReference type="PROSITE" id="PS50280">
    <property type="entry name" value="SET"/>
    <property type="match status" value="1"/>
</dbReference>
<dbReference type="CDD" id="cd20071">
    <property type="entry name" value="SET_SMYD"/>
    <property type="match status" value="1"/>
</dbReference>
<dbReference type="WBParaSite" id="jg4191">
    <property type="protein sequence ID" value="jg4191"/>
    <property type="gene ID" value="jg4191"/>
</dbReference>
<reference evidence="5" key="1">
    <citation type="submission" date="2022-11" db="UniProtKB">
        <authorList>
            <consortium name="WormBaseParasite"/>
        </authorList>
    </citation>
    <scope>IDENTIFICATION</scope>
</reference>
<dbReference type="PANTHER" id="PTHR47643">
    <property type="entry name" value="TPR DOMAIN PROTEIN (AFU_ORTHOLOGUE AFUA_5G12710)"/>
    <property type="match status" value="1"/>
</dbReference>
<keyword evidence="4" id="KW-1185">Reference proteome</keyword>
<dbReference type="PROSITE" id="PS50005">
    <property type="entry name" value="TPR"/>
    <property type="match status" value="1"/>
</dbReference>
<dbReference type="Pfam" id="PF00856">
    <property type="entry name" value="SET"/>
    <property type="match status" value="1"/>
</dbReference>
<protein>
    <submittedName>
        <fullName evidence="5">SET domain-containing protein</fullName>
    </submittedName>
</protein>
<organism evidence="4 5">
    <name type="scientific">Ditylenchus dipsaci</name>
    <dbReference type="NCBI Taxonomy" id="166011"/>
    <lineage>
        <taxon>Eukaryota</taxon>
        <taxon>Metazoa</taxon>
        <taxon>Ecdysozoa</taxon>
        <taxon>Nematoda</taxon>
        <taxon>Chromadorea</taxon>
        <taxon>Rhabditida</taxon>
        <taxon>Tylenchina</taxon>
        <taxon>Tylenchomorpha</taxon>
        <taxon>Sphaerularioidea</taxon>
        <taxon>Anguinidae</taxon>
        <taxon>Anguininae</taxon>
        <taxon>Ditylenchus</taxon>
    </lineage>
</organism>
<dbReference type="Gene3D" id="1.25.40.10">
    <property type="entry name" value="Tetratricopeptide repeat domain"/>
    <property type="match status" value="1"/>
</dbReference>
<dbReference type="SMART" id="SM00028">
    <property type="entry name" value="TPR"/>
    <property type="match status" value="3"/>
</dbReference>
<name>A0A915EAU7_9BILA</name>
<dbReference type="InterPro" id="IPR004839">
    <property type="entry name" value="Aminotransferase_I/II_large"/>
</dbReference>
<evidence type="ECO:0000259" key="3">
    <source>
        <dbReference type="PROSITE" id="PS50280"/>
    </source>
</evidence>
<proteinExistence type="predicted"/>
<dbReference type="SUPFAM" id="SSF82199">
    <property type="entry name" value="SET domain"/>
    <property type="match status" value="1"/>
</dbReference>
<dbReference type="InterPro" id="IPR001214">
    <property type="entry name" value="SET_dom"/>
</dbReference>
<feature type="region of interest" description="Disordered" evidence="2">
    <location>
        <begin position="218"/>
        <end position="240"/>
    </location>
</feature>
<dbReference type="InterPro" id="IPR053209">
    <property type="entry name" value="Gramillin-biosynth_MTr"/>
</dbReference>
<dbReference type="InterPro" id="IPR011990">
    <property type="entry name" value="TPR-like_helical_dom_sf"/>
</dbReference>
<dbReference type="PANTHER" id="PTHR47643:SF2">
    <property type="entry name" value="TPR DOMAIN PROTEIN (AFU_ORTHOLOGUE AFUA_5G12710)"/>
    <property type="match status" value="1"/>
</dbReference>
<evidence type="ECO:0000313" key="5">
    <source>
        <dbReference type="WBParaSite" id="jg4191"/>
    </source>
</evidence>
<dbReference type="InterPro" id="IPR019734">
    <property type="entry name" value="TPR_rpt"/>
</dbReference>
<sequence>MDGDLAPLSSIISLAHNYNALVLVDECHATGFIGSTGRGTEEAYDVVGGVDIINSTLGKAMGGAMGGYTTGPKPLIQMLRQRSRPSLFSNSLAPSVVGSALKAFELLNPDLTVRLQDNLMGSPLNPICPVFLGDAKLASEFADAMLKQNIYVIGFSYPVVPKGKARIRVQISAAHSTDQINQCIEAFKTTGKKLGIFIMEHGLQALIRQTDTELKNAKDAVQRNQCSPTARPRRDRQQSMAEAEAKLLQTKMTEMRLGTGGVQIKKSIVTGQSASSKTPLKELQPITLRDMKAPMVHTGKYLACRTIAEAYIMVCVASFIEDLEGEVEELSLYNFQLNIGSSLDSPSDVVFVDESDQQELQWANALKWYKPQKLSVDQLRAKGNEYYKNKNYELALQYYKKGLFMEPDSGVLQLNMAAAFLASENYHAAYEAAKLALEKGADKEKALMRLGRGAYGLRNWKLASDQFTQLIQYYPSNKEADIELKKALARLRESKTGEYDLVELYNLSVNKKVRRLDVADYTGPVCIADVEGKGKGLVASRDISKGTLLLVSKAFSIAYKDELPNTHLMCINLVTNKADGATQALNIIRTVQTLKCNPEMAADLYALYAGNLSRVIDAARIENISSEDPMHEFSTPSGLWILPSFMNHSCIGSASRTFYGDIMTVYAVKDLKKGEEITLTYLSSQKPYKEKLKSFQHYNFMCSCRLCQLDSSDPLHEERSKLAERCYALKQLSLTDPQQSLRQLEPLVEEMRKSYGTRKEGIRQAQKALEVLQEARQAMGQYLELEIGVSYLLSEADCYAGLQQWSQMQKTIQRAMNNTKIRCGANKQLFYLMFPDAMHFQQ</sequence>
<dbReference type="InterPro" id="IPR015422">
    <property type="entry name" value="PyrdxlP-dep_Trfase_small"/>
</dbReference>
<evidence type="ECO:0000256" key="2">
    <source>
        <dbReference type="SAM" id="MobiDB-lite"/>
    </source>
</evidence>
<dbReference type="InterPro" id="IPR015421">
    <property type="entry name" value="PyrdxlP-dep_Trfase_major"/>
</dbReference>
<dbReference type="InterPro" id="IPR046341">
    <property type="entry name" value="SET_dom_sf"/>
</dbReference>
<dbReference type="GO" id="GO:0030170">
    <property type="term" value="F:pyridoxal phosphate binding"/>
    <property type="evidence" value="ECO:0007669"/>
    <property type="project" value="InterPro"/>
</dbReference>
<dbReference type="Proteomes" id="UP000887574">
    <property type="component" value="Unplaced"/>
</dbReference>
<dbReference type="Gene3D" id="2.170.270.10">
    <property type="entry name" value="SET domain"/>
    <property type="match status" value="1"/>
</dbReference>
<dbReference type="SUPFAM" id="SSF48452">
    <property type="entry name" value="TPR-like"/>
    <property type="match status" value="1"/>
</dbReference>
<evidence type="ECO:0000313" key="4">
    <source>
        <dbReference type="Proteomes" id="UP000887574"/>
    </source>
</evidence>
<dbReference type="SUPFAM" id="SSF53383">
    <property type="entry name" value="PLP-dependent transferases"/>
    <property type="match status" value="1"/>
</dbReference>
<dbReference type="AlphaFoldDB" id="A0A915EAU7"/>
<dbReference type="Pfam" id="PF00155">
    <property type="entry name" value="Aminotran_1_2"/>
    <property type="match status" value="1"/>
</dbReference>